<accession>A0A8S1R3S0</accession>
<reference evidence="1" key="1">
    <citation type="submission" date="2021-01" db="EMBL/GenBank/DDBJ databases">
        <authorList>
            <consortium name="Genoscope - CEA"/>
            <person name="William W."/>
        </authorList>
    </citation>
    <scope>NUCLEOTIDE SEQUENCE</scope>
</reference>
<organism evidence="1 2">
    <name type="scientific">Paramecium sonneborni</name>
    <dbReference type="NCBI Taxonomy" id="65129"/>
    <lineage>
        <taxon>Eukaryota</taxon>
        <taxon>Sar</taxon>
        <taxon>Alveolata</taxon>
        <taxon>Ciliophora</taxon>
        <taxon>Intramacronucleata</taxon>
        <taxon>Oligohymenophorea</taxon>
        <taxon>Peniculida</taxon>
        <taxon>Parameciidae</taxon>
        <taxon>Paramecium</taxon>
    </lineage>
</organism>
<evidence type="ECO:0000313" key="1">
    <source>
        <dbReference type="EMBL" id="CAD8122706.1"/>
    </source>
</evidence>
<gene>
    <name evidence="1" type="ORF">PSON_ATCC_30995.1.T1400044</name>
</gene>
<keyword evidence="2" id="KW-1185">Reference proteome</keyword>
<comment type="caution">
    <text evidence="1">The sequence shown here is derived from an EMBL/GenBank/DDBJ whole genome shotgun (WGS) entry which is preliminary data.</text>
</comment>
<dbReference type="AlphaFoldDB" id="A0A8S1R3S0"/>
<evidence type="ECO:0000313" key="2">
    <source>
        <dbReference type="Proteomes" id="UP000692954"/>
    </source>
</evidence>
<name>A0A8S1R3S0_9CILI</name>
<protein>
    <submittedName>
        <fullName evidence="1">Uncharacterized protein</fullName>
    </submittedName>
</protein>
<dbReference type="Proteomes" id="UP000692954">
    <property type="component" value="Unassembled WGS sequence"/>
</dbReference>
<dbReference type="EMBL" id="CAJJDN010000140">
    <property type="protein sequence ID" value="CAD8122706.1"/>
    <property type="molecule type" value="Genomic_DNA"/>
</dbReference>
<sequence length="34" mass="3907">MNAQFEIQDIEIVIEIVEKDKNNCLVSILDVDES</sequence>
<proteinExistence type="predicted"/>